<dbReference type="AlphaFoldDB" id="A0A918X4S8"/>
<name>A0A918X4S8_9ACTN</name>
<evidence type="ECO:0008006" key="4">
    <source>
        <dbReference type="Google" id="ProtNLM"/>
    </source>
</evidence>
<reference evidence="2" key="1">
    <citation type="journal article" date="2014" name="Int. J. Syst. Evol. Microbiol.">
        <title>Complete genome sequence of Corynebacterium casei LMG S-19264T (=DSM 44701T), isolated from a smear-ripened cheese.</title>
        <authorList>
            <consortium name="US DOE Joint Genome Institute (JGI-PGF)"/>
            <person name="Walter F."/>
            <person name="Albersmeier A."/>
            <person name="Kalinowski J."/>
            <person name="Ruckert C."/>
        </authorList>
    </citation>
    <scope>NUCLEOTIDE SEQUENCE</scope>
    <source>
        <strain evidence="2">JCM 4637</strain>
    </source>
</reference>
<dbReference type="EMBL" id="BMVC01000016">
    <property type="protein sequence ID" value="GHD10257.1"/>
    <property type="molecule type" value="Genomic_DNA"/>
</dbReference>
<evidence type="ECO:0000256" key="1">
    <source>
        <dbReference type="SAM" id="SignalP"/>
    </source>
</evidence>
<evidence type="ECO:0000313" key="3">
    <source>
        <dbReference type="Proteomes" id="UP000638353"/>
    </source>
</evidence>
<dbReference type="PROSITE" id="PS51257">
    <property type="entry name" value="PROKAR_LIPOPROTEIN"/>
    <property type="match status" value="1"/>
</dbReference>
<dbReference type="Proteomes" id="UP000638353">
    <property type="component" value="Unassembled WGS sequence"/>
</dbReference>
<organism evidence="2 3">
    <name type="scientific">Streptomyces finlayi</name>
    <dbReference type="NCBI Taxonomy" id="67296"/>
    <lineage>
        <taxon>Bacteria</taxon>
        <taxon>Bacillati</taxon>
        <taxon>Actinomycetota</taxon>
        <taxon>Actinomycetes</taxon>
        <taxon>Kitasatosporales</taxon>
        <taxon>Streptomycetaceae</taxon>
        <taxon>Streptomyces</taxon>
    </lineage>
</organism>
<protein>
    <recommendedName>
        <fullName evidence="4">Ig-like domain-containing protein</fullName>
    </recommendedName>
</protein>
<keyword evidence="1" id="KW-0732">Signal</keyword>
<evidence type="ECO:0000313" key="2">
    <source>
        <dbReference type="EMBL" id="GHD10257.1"/>
    </source>
</evidence>
<feature type="chain" id="PRO_5036696794" description="Ig-like domain-containing protein" evidence="1">
    <location>
        <begin position="24"/>
        <end position="406"/>
    </location>
</feature>
<accession>A0A918X4S8</accession>
<dbReference type="Gene3D" id="2.50.20.20">
    <property type="match status" value="1"/>
</dbReference>
<reference evidence="2" key="2">
    <citation type="submission" date="2020-09" db="EMBL/GenBank/DDBJ databases">
        <authorList>
            <person name="Sun Q."/>
            <person name="Ohkuma M."/>
        </authorList>
    </citation>
    <scope>NUCLEOTIDE SEQUENCE</scope>
    <source>
        <strain evidence="2">JCM 4637</strain>
    </source>
</reference>
<sequence length="406" mass="43257">MRIRACVVLTAALLLGAVGCDDATGPKPDARPTAPPRHPVYSERLADQLVAAGKTTKAAGTARFTSTFTWDSPAGKLVDTTTGDQSFGSATAHATRTLTIPKGFPETVQHAYADNPGSTRRTYAVQDTDVFYRTKQGGWLRYPSDSTWDFAWAKGDLADLAGTITPYGGTLADVAFASFPTAPPKTLADGTRRYSLKVPSGNVSPLLPHLESPAGKDSRRVPEIPLTVDLDKNGRLVRSTADLTAFLKEFDVGKATSLRAELTFTGYGTPVAAAVPQGQKTEDASKALTLLTQVEPGDCAVTDNGLGTWALVRRTDCGDPHDLRVFGQVTLEESHKGTLTEDDGYDMAMDRCGDKYDAVPQSWVAEALPSGYYYTNGTGSAGSDGNIQDGASTRVHGKYTCYVRTS</sequence>
<comment type="caution">
    <text evidence="2">The sequence shown here is derived from an EMBL/GenBank/DDBJ whole genome shotgun (WGS) entry which is preliminary data.</text>
</comment>
<proteinExistence type="predicted"/>
<gene>
    <name evidence="2" type="ORF">GCM10010334_65180</name>
</gene>
<feature type="signal peptide" evidence="1">
    <location>
        <begin position="1"/>
        <end position="23"/>
    </location>
</feature>